<dbReference type="GO" id="GO:0005524">
    <property type="term" value="F:ATP binding"/>
    <property type="evidence" value="ECO:0007669"/>
    <property type="project" value="UniProtKB-KW"/>
</dbReference>
<evidence type="ECO:0000313" key="2">
    <source>
        <dbReference type="Proteomes" id="UP001558632"/>
    </source>
</evidence>
<comment type="caution">
    <text evidence="1">The sequence shown here is derived from an EMBL/GenBank/DDBJ whole genome shotgun (WGS) entry which is preliminary data.</text>
</comment>
<keyword evidence="1" id="KW-0547">Nucleotide-binding</keyword>
<proteinExistence type="predicted"/>
<protein>
    <submittedName>
        <fullName evidence="1">Energy-coupling factor transporter ATP-binding protein</fullName>
    </submittedName>
</protein>
<keyword evidence="2" id="KW-1185">Reference proteome</keyword>
<keyword evidence="1" id="KW-0067">ATP-binding</keyword>
<dbReference type="Proteomes" id="UP001558632">
    <property type="component" value="Unassembled WGS sequence"/>
</dbReference>
<evidence type="ECO:0000313" key="1">
    <source>
        <dbReference type="EMBL" id="KAL1240302.1"/>
    </source>
</evidence>
<reference evidence="1 2" key="1">
    <citation type="submission" date="2024-07" db="EMBL/GenBank/DDBJ databases">
        <title>Enhanced genomic and transcriptomic resources for Trichinella pseudospiralis and T. spiralis underpin the discovery of pronounced molecular differences between stages and species.</title>
        <authorList>
            <person name="Pasi K.K."/>
            <person name="La Rosa G."/>
            <person name="Gomez-Morales M.A."/>
            <person name="Tosini F."/>
            <person name="Sumanam S."/>
            <person name="Young N.D."/>
            <person name="Chang B.C."/>
            <person name="Robin G.B."/>
        </authorList>
    </citation>
    <scope>NUCLEOTIDE SEQUENCE [LARGE SCALE GENOMIC DNA]</scope>
    <source>
        <strain evidence="1">ISS534</strain>
    </source>
</reference>
<sequence length="287" mass="32980">MIQWQGDLLTTSINSPAIRRKAIAFKPRESKSCQIPRNFRELQLFANTVELDGAEPYQARREFERYLSHAGMTCCAPFRGGSCFFRNTLGIQELSDPTELSGMQSFASTVELDGAEPYQARREFERNTLGLGDLLTTSINTPAIRRNEIAFRNPRAVRSYGTLGNWSRLPTVCIQRELSLTRRGRNCSCHSRMTLPTCCEKVWYGGEESRDFDTDEDSMSIPQSSGRIWASTLRLRHKVQDCRIVNCPVVFDRSAWSYEMLDDMSIYLLKHIMIYASNIFQERLEEI</sequence>
<gene>
    <name evidence="1" type="ORF">TSPI_07337</name>
</gene>
<name>A0ABR3KML5_TRISP</name>
<organism evidence="1 2">
    <name type="scientific">Trichinella spiralis</name>
    <name type="common">Trichina worm</name>
    <dbReference type="NCBI Taxonomy" id="6334"/>
    <lineage>
        <taxon>Eukaryota</taxon>
        <taxon>Metazoa</taxon>
        <taxon>Ecdysozoa</taxon>
        <taxon>Nematoda</taxon>
        <taxon>Enoplea</taxon>
        <taxon>Dorylaimia</taxon>
        <taxon>Trichinellida</taxon>
        <taxon>Trichinellidae</taxon>
        <taxon>Trichinella</taxon>
    </lineage>
</organism>
<dbReference type="EMBL" id="JBEUSY010000258">
    <property type="protein sequence ID" value="KAL1240302.1"/>
    <property type="molecule type" value="Genomic_DNA"/>
</dbReference>
<accession>A0ABR3KML5</accession>